<dbReference type="Pfam" id="PF18758">
    <property type="entry name" value="KDZ"/>
    <property type="match status" value="1"/>
</dbReference>
<feature type="domain" description="CxC2-like cysteine cluster KDZ transposase-associated" evidence="2">
    <location>
        <begin position="74"/>
        <end position="169"/>
    </location>
</feature>
<organism evidence="3 4">
    <name type="scientific">Gymnopus androsaceus JB14</name>
    <dbReference type="NCBI Taxonomy" id="1447944"/>
    <lineage>
        <taxon>Eukaryota</taxon>
        <taxon>Fungi</taxon>
        <taxon>Dikarya</taxon>
        <taxon>Basidiomycota</taxon>
        <taxon>Agaricomycotina</taxon>
        <taxon>Agaricomycetes</taxon>
        <taxon>Agaricomycetidae</taxon>
        <taxon>Agaricales</taxon>
        <taxon>Marasmiineae</taxon>
        <taxon>Omphalotaceae</taxon>
        <taxon>Gymnopus</taxon>
    </lineage>
</organism>
<dbReference type="Pfam" id="PF18803">
    <property type="entry name" value="CxC2"/>
    <property type="match status" value="1"/>
</dbReference>
<dbReference type="OrthoDB" id="3056576at2759"/>
<dbReference type="InterPro" id="IPR041457">
    <property type="entry name" value="CxC2_KDZ-assoc"/>
</dbReference>
<name>A0A6A4HM18_9AGAR</name>
<evidence type="ECO:0000256" key="1">
    <source>
        <dbReference type="SAM" id="MobiDB-lite"/>
    </source>
</evidence>
<proteinExistence type="predicted"/>
<dbReference type="Proteomes" id="UP000799118">
    <property type="component" value="Unassembled WGS sequence"/>
</dbReference>
<dbReference type="InterPro" id="IPR040521">
    <property type="entry name" value="KDZ"/>
</dbReference>
<dbReference type="AlphaFoldDB" id="A0A6A4HM18"/>
<dbReference type="CDD" id="cd19757">
    <property type="entry name" value="Bbox1"/>
    <property type="match status" value="1"/>
</dbReference>
<accession>A0A6A4HM18</accession>
<evidence type="ECO:0000313" key="3">
    <source>
        <dbReference type="EMBL" id="KAE9398087.1"/>
    </source>
</evidence>
<evidence type="ECO:0000313" key="4">
    <source>
        <dbReference type="Proteomes" id="UP000799118"/>
    </source>
</evidence>
<dbReference type="EMBL" id="ML769488">
    <property type="protein sequence ID" value="KAE9398087.1"/>
    <property type="molecule type" value="Genomic_DNA"/>
</dbReference>
<reference evidence="3" key="1">
    <citation type="journal article" date="2019" name="Environ. Microbiol.">
        <title>Fungal ecological strategies reflected in gene transcription - a case study of two litter decomposers.</title>
        <authorList>
            <person name="Barbi F."/>
            <person name="Kohler A."/>
            <person name="Barry K."/>
            <person name="Baskaran P."/>
            <person name="Daum C."/>
            <person name="Fauchery L."/>
            <person name="Ihrmark K."/>
            <person name="Kuo A."/>
            <person name="LaButti K."/>
            <person name="Lipzen A."/>
            <person name="Morin E."/>
            <person name="Grigoriev I.V."/>
            <person name="Henrissat B."/>
            <person name="Lindahl B."/>
            <person name="Martin F."/>
        </authorList>
    </citation>
    <scope>NUCLEOTIDE SEQUENCE</scope>
    <source>
        <strain evidence="3">JB14</strain>
    </source>
</reference>
<protein>
    <recommendedName>
        <fullName evidence="2">CxC2-like cysteine cluster KDZ transposase-associated domain-containing protein</fullName>
    </recommendedName>
</protein>
<gene>
    <name evidence="3" type="ORF">BT96DRAFT_883342</name>
</gene>
<keyword evidence="4" id="KW-1185">Reference proteome</keyword>
<feature type="region of interest" description="Disordered" evidence="1">
    <location>
        <begin position="808"/>
        <end position="831"/>
    </location>
</feature>
<evidence type="ECO:0000259" key="2">
    <source>
        <dbReference type="Pfam" id="PF18803"/>
    </source>
</evidence>
<sequence>MKQADVRIGTPCACGNAIREVRCLDCTQFSPLCRSCWVDAHKHHPFHWAEVWSHERGYFVRQDISVLLDSDYGIPLGHNGERCPKASKAILMTVVDLNGVHATKITTCQCGDNGRWRQLFDADLFPATVAEPQTAFTFRLLRDWQIMTLQSKITAYHYIRALRRLTDNVFTGNVPDPYKQFMFVTRIWPLLEAEKRFGRLHGDGMNELFPRRPKGNLMLYCPACPEPDVNMESGWERTPSHLCHLHSLKRTVDGNFKTGNYDKKNDTNDVSLFGGRAYMPSEQRYQHYLETVPQLQKEKTTCNHLNVANGVNRAKFKNQRITGNINVQCEHIFVRSSVDMTYGERYHFSFSHALVDLAMELDLEAAIFDKGHEPDCIWSYDNMCGLTPNISQRWHKYHKRFAYQIDKSRWLIPACHVKGHGPGCVPLYCYVYKPCTSHFHAETAEYGWAVFNGVGPSVLQMNPGHRIDTLVIHYGDWNWRKTVGLARQLVKDLNHAKKQYIEKRDHFIGLCELNESRVVAWSAMDRSPRVDPRNKRSVISVYEHNHEKAPTLKALVDRLMSSKDTITVSSGDVKVGAAVSWLQEGLALAQLQSRIRRIAKTCKANPTTEVRSRRTKLSTRIDKWRKEQTRFMRSIAPQLVGQSAEEPEDRCLFLPSDFSASDRQKFRLLGLGNKQVQMLEVALGDIINTLQTTCKTLTAAYERKIKHARGQDANTRSNQEIRSIEAKRETLIADYMLFRDALHALGALDEVKWRPLTAKDTFRKSTEKRRTPGDSQVTEGNLWNMTRAGFSTSDPKIAARPRKAVLKVNTPDPNKTRTEQQSENPGVPPEGWIWSSGRLKNMSATEIEAWEETNDRIQWFRAEADFERWQECVESLHAEFTRVIARFAKDRDSWATLATKYTPTAGHVAYAKEHADMFESLRVDAEMKFRHAQLDFLKTSAGETLADRVLLWRANQETAFGFDRYVCQF</sequence>